<dbReference type="KEGG" id="vg:26629835"/>
<evidence type="ECO:0000313" key="1">
    <source>
        <dbReference type="EMBL" id="AKU42773.1"/>
    </source>
</evidence>
<dbReference type="GeneID" id="26629835"/>
<reference evidence="2" key="1">
    <citation type="submission" date="2015-06" db="EMBL/GenBank/DDBJ databases">
        <title>Isolation and characterization of a T4-like phage QL01 with wide host range against APEC.</title>
        <authorList>
            <person name="Xu J."/>
            <person name="Chen M."/>
            <person name="Zhang W."/>
        </authorList>
    </citation>
    <scope>NUCLEOTIDE SEQUENCE [LARGE SCALE GENOMIC DNA]</scope>
</reference>
<keyword evidence="2" id="KW-1185">Reference proteome</keyword>
<accession>A0A0K1LKG2</accession>
<proteinExistence type="predicted"/>
<evidence type="ECO:0000313" key="2">
    <source>
        <dbReference type="Proteomes" id="UP000203373"/>
    </source>
</evidence>
<gene>
    <name evidence="1" type="ORF">QL01_116</name>
</gene>
<name>A0A0K1LKG2_9CAUD</name>
<organism evidence="1 2">
    <name type="scientific">Escherichia phage QL01</name>
    <dbReference type="NCBI Taxonomy" id="1673871"/>
    <lineage>
        <taxon>Viruses</taxon>
        <taxon>Duplodnaviria</taxon>
        <taxon>Heunggongvirae</taxon>
        <taxon>Uroviricota</taxon>
        <taxon>Caudoviricetes</taxon>
        <taxon>Pantevenvirales</taxon>
        <taxon>Straboviridae</taxon>
        <taxon>Tevenvirinae</taxon>
        <taxon>Dhakavirus</taxon>
        <taxon>Dhakavirus ql01</taxon>
    </lineage>
</organism>
<dbReference type="RefSeq" id="YP_009202847.1">
    <property type="nucleotide sequence ID" value="NC_028847.1"/>
</dbReference>
<dbReference type="EMBL" id="KT176190">
    <property type="protein sequence ID" value="AKU42773.1"/>
    <property type="molecule type" value="Genomic_DNA"/>
</dbReference>
<dbReference type="Proteomes" id="UP000203373">
    <property type="component" value="Segment"/>
</dbReference>
<sequence>MKTYNEFIAENVIPASKELLAMFESEEFTEELNENLTQATPQVIRVRNALQTGMQARVSKTMKLAFTTSKNEDYGDGIAMNTGQYYVEWNGETGTAKIRQTRAAGGKMLDIKLNVKEKDVAALFKNWMKTYK</sequence>
<protein>
    <submittedName>
        <fullName evidence="1">Uncharacterized protein</fullName>
    </submittedName>
</protein>